<comment type="caution">
    <text evidence="1">The sequence shown here is derived from an EMBL/GenBank/DDBJ whole genome shotgun (WGS) entry which is preliminary data.</text>
</comment>
<name>A0ABU3XI77_9BACI</name>
<dbReference type="EMBL" id="JAWJBA010000356">
    <property type="protein sequence ID" value="MDV2687134.1"/>
    <property type="molecule type" value="Genomic_DNA"/>
</dbReference>
<evidence type="ECO:0000313" key="1">
    <source>
        <dbReference type="EMBL" id="MDV2687134.1"/>
    </source>
</evidence>
<accession>A0ABU3XI77</accession>
<organism evidence="1 2">
    <name type="scientific">Alkalihalophilus lindianensis</name>
    <dbReference type="NCBI Taxonomy" id="1630542"/>
    <lineage>
        <taxon>Bacteria</taxon>
        <taxon>Bacillati</taxon>
        <taxon>Bacillota</taxon>
        <taxon>Bacilli</taxon>
        <taxon>Bacillales</taxon>
        <taxon>Bacillaceae</taxon>
        <taxon>Alkalihalophilus</taxon>
    </lineage>
</organism>
<dbReference type="Proteomes" id="UP001287282">
    <property type="component" value="Unassembled WGS sequence"/>
</dbReference>
<sequence length="60" mass="7136">MKIKNAEISEHVHNKKEFNINLDYDLFNTLKNTKNFSAQREVPDFIKNILKNEECEVNLI</sequence>
<proteinExistence type="predicted"/>
<reference evidence="1 2" key="1">
    <citation type="submission" date="2023-10" db="EMBL/GenBank/DDBJ databases">
        <title>Screening of Alkalihalobacillus lindianensis BZ-TG-R113 and Its Alleviation of Salt Stress on Rapeseed Growth.</title>
        <authorList>
            <person name="Zhao B."/>
            <person name="Guo T."/>
        </authorList>
    </citation>
    <scope>NUCLEOTIDE SEQUENCE [LARGE SCALE GENOMIC DNA]</scope>
    <source>
        <strain evidence="1 2">BZ-TG-R113</strain>
    </source>
</reference>
<gene>
    <name evidence="1" type="ORF">RYX56_22560</name>
</gene>
<evidence type="ECO:0000313" key="2">
    <source>
        <dbReference type="Proteomes" id="UP001287282"/>
    </source>
</evidence>
<feature type="non-terminal residue" evidence="1">
    <location>
        <position position="60"/>
    </location>
</feature>
<keyword evidence="2" id="KW-1185">Reference proteome</keyword>
<protein>
    <submittedName>
        <fullName evidence="1">Uncharacterized protein</fullName>
    </submittedName>
</protein>